<comment type="caution">
    <text evidence="2">The sequence shown here is derived from an EMBL/GenBank/DDBJ whole genome shotgun (WGS) entry which is preliminary data.</text>
</comment>
<evidence type="ECO:0000256" key="1">
    <source>
        <dbReference type="SAM" id="MobiDB-lite"/>
    </source>
</evidence>
<gene>
    <name evidence="2" type="ORF">A4X09_0g7543</name>
</gene>
<name>A0A8X7T0X0_9BASI</name>
<feature type="region of interest" description="Disordered" evidence="1">
    <location>
        <begin position="91"/>
        <end position="133"/>
    </location>
</feature>
<sequence>DKSDKIRVLGQTSEQKEAKKERERQYSRKYYQKNGPPEERRARKERKRQFHEKYYQNVKNEPPEEMEARIEKKRQYHKKYYEDIRNGLRITKQGVKRARQDEITTAHRSRKEKKRANDGLKWPGGRISKAGCR</sequence>
<dbReference type="EMBL" id="LWDG02000860">
    <property type="protein sequence ID" value="KAE8262056.1"/>
    <property type="molecule type" value="Genomic_DNA"/>
</dbReference>
<keyword evidence="3" id="KW-1185">Reference proteome</keyword>
<feature type="region of interest" description="Disordered" evidence="1">
    <location>
        <begin position="1"/>
        <end position="66"/>
    </location>
</feature>
<dbReference type="Proteomes" id="UP000078113">
    <property type="component" value="Unassembled WGS sequence"/>
</dbReference>
<accession>A0A8X7T0X0</accession>
<feature type="compositionally biased region" description="Basic and acidic residues" evidence="1">
    <location>
        <begin position="14"/>
        <end position="26"/>
    </location>
</feature>
<dbReference type="AlphaFoldDB" id="A0A8X7T0X0"/>
<evidence type="ECO:0000313" key="2">
    <source>
        <dbReference type="EMBL" id="KAE8262056.1"/>
    </source>
</evidence>
<feature type="non-terminal residue" evidence="2">
    <location>
        <position position="1"/>
    </location>
</feature>
<protein>
    <submittedName>
        <fullName evidence="2">Uncharacterized protein</fullName>
    </submittedName>
</protein>
<reference evidence="2" key="2">
    <citation type="journal article" date="2019" name="IMA Fungus">
        <title>Genome sequencing and comparison of five Tilletia species to identify candidate genes for the detection of regulated species infecting wheat.</title>
        <authorList>
            <person name="Nguyen H.D.T."/>
            <person name="Sultana T."/>
            <person name="Kesanakurti P."/>
            <person name="Hambleton S."/>
        </authorList>
    </citation>
    <scope>NUCLEOTIDE SEQUENCE</scope>
    <source>
        <strain evidence="2">DAOMC 236422</strain>
    </source>
</reference>
<proteinExistence type="predicted"/>
<organism evidence="2 3">
    <name type="scientific">Tilletia walkeri</name>
    <dbReference type="NCBI Taxonomy" id="117179"/>
    <lineage>
        <taxon>Eukaryota</taxon>
        <taxon>Fungi</taxon>
        <taxon>Dikarya</taxon>
        <taxon>Basidiomycota</taxon>
        <taxon>Ustilaginomycotina</taxon>
        <taxon>Exobasidiomycetes</taxon>
        <taxon>Tilletiales</taxon>
        <taxon>Tilletiaceae</taxon>
        <taxon>Tilletia</taxon>
    </lineage>
</organism>
<evidence type="ECO:0000313" key="3">
    <source>
        <dbReference type="Proteomes" id="UP000078113"/>
    </source>
</evidence>
<reference evidence="2" key="1">
    <citation type="submission" date="2016-04" db="EMBL/GenBank/DDBJ databases">
        <authorList>
            <person name="Nguyen H.D."/>
            <person name="Samba Siva P."/>
            <person name="Cullis J."/>
            <person name="Levesque C.A."/>
            <person name="Hambleton S."/>
        </authorList>
    </citation>
    <scope>NUCLEOTIDE SEQUENCE</scope>
    <source>
        <strain evidence="2">DAOMC 236422</strain>
    </source>
</reference>